<gene>
    <name evidence="1" type="ORF">QPM17_18565</name>
</gene>
<sequence length="298" mass="34025">MIVYLDQNKWIELARAINGVDNSDEAKLLRREMPATLSSGCIFPLSAIHIIEFSRIRKDQRRSRLGQVMWNFSRGITTSPLHDIICRELEVAFSNAGYEVNPRPFEYLGRGIPHAFGEVLEGTIARMFPDEIDRAMLCGFADIPPIQGGTKTYRENFANHLSTLHERKQDLARSKWSNWLYAISMVDILDPLHKVMTENRIPTGDFETWGAERLSGFLDSMPTRAVDIHLHRQVLKNSEYRPKLSDLEDWAGLSPAACYADVVICEKHFADLLQRDGFKTKARIETSLCSFVQEVVQP</sequence>
<dbReference type="RefSeq" id="WP_285392682.1">
    <property type="nucleotide sequence ID" value="NZ_JASSVS010000011.1"/>
</dbReference>
<keyword evidence="2" id="KW-1185">Reference proteome</keyword>
<evidence type="ECO:0000313" key="1">
    <source>
        <dbReference type="EMBL" id="MDL0433148.1"/>
    </source>
</evidence>
<evidence type="ECO:0000313" key="2">
    <source>
        <dbReference type="Proteomes" id="UP001227964"/>
    </source>
</evidence>
<organism evidence="1 2">
    <name type="scientific">Marinobacter azerbaijanicus</name>
    <dbReference type="NCBI Taxonomy" id="3050455"/>
    <lineage>
        <taxon>Bacteria</taxon>
        <taxon>Pseudomonadati</taxon>
        <taxon>Pseudomonadota</taxon>
        <taxon>Gammaproteobacteria</taxon>
        <taxon>Pseudomonadales</taxon>
        <taxon>Marinobacteraceae</taxon>
        <taxon>Marinobacter</taxon>
    </lineage>
</organism>
<comment type="caution">
    <text evidence="1">The sequence shown here is derived from an EMBL/GenBank/DDBJ whole genome shotgun (WGS) entry which is preliminary data.</text>
</comment>
<dbReference type="Proteomes" id="UP001227964">
    <property type="component" value="Unassembled WGS sequence"/>
</dbReference>
<name>A0ABT7IG49_9GAMM</name>
<accession>A0ABT7IG49</accession>
<proteinExistence type="predicted"/>
<reference evidence="1 2" key="1">
    <citation type="submission" date="2023-06" db="EMBL/GenBank/DDBJ databases">
        <title>Marinobacter azerbaijanicus a moderately halophilic, isolated from Urmia Lake in Azerbaijan region of Iran.</title>
        <authorList>
            <person name="Sanchez-Porro C."/>
            <person name="Aghdam E.M."/>
            <person name="Saheb S.M."/>
            <person name="Tarhriz V."/>
            <person name="Kazemi E."/>
            <person name="Ammozegar M.A."/>
            <person name="Ventosa A."/>
            <person name="Hejazi M.S."/>
        </authorList>
    </citation>
    <scope>NUCLEOTIDE SEQUENCE [LARGE SCALE GENOMIC DNA]</scope>
    <source>
        <strain evidence="1 2">TBZ242</strain>
    </source>
</reference>
<protein>
    <submittedName>
        <fullName evidence="1">Uncharacterized protein</fullName>
    </submittedName>
</protein>
<dbReference type="EMBL" id="JASSVS010000011">
    <property type="protein sequence ID" value="MDL0433148.1"/>
    <property type="molecule type" value="Genomic_DNA"/>
</dbReference>